<gene>
    <name evidence="2" type="ORF">DSL64_24240</name>
</gene>
<protein>
    <recommendedName>
        <fullName evidence="4">Small multi-drug export protein</fullName>
    </recommendedName>
</protein>
<evidence type="ECO:0000256" key="1">
    <source>
        <dbReference type="SAM" id="Phobius"/>
    </source>
</evidence>
<feature type="transmembrane region" description="Helical" evidence="1">
    <location>
        <begin position="37"/>
        <end position="58"/>
    </location>
</feature>
<keyword evidence="3" id="KW-1185">Reference proteome</keyword>
<name>A0A3D8Y5X1_9BACT</name>
<evidence type="ECO:0008006" key="4">
    <source>
        <dbReference type="Google" id="ProtNLM"/>
    </source>
</evidence>
<dbReference type="Proteomes" id="UP000256373">
    <property type="component" value="Unassembled WGS sequence"/>
</dbReference>
<dbReference type="EMBL" id="QNUL01000029">
    <property type="protein sequence ID" value="REA57273.1"/>
    <property type="molecule type" value="Genomic_DNA"/>
</dbReference>
<evidence type="ECO:0000313" key="2">
    <source>
        <dbReference type="EMBL" id="REA57273.1"/>
    </source>
</evidence>
<feature type="transmembrane region" description="Helical" evidence="1">
    <location>
        <begin position="119"/>
        <end position="139"/>
    </location>
</feature>
<feature type="transmembrane region" description="Helical" evidence="1">
    <location>
        <begin position="79"/>
        <end position="99"/>
    </location>
</feature>
<comment type="caution">
    <text evidence="2">The sequence shown here is derived from an EMBL/GenBank/DDBJ whole genome shotgun (WGS) entry which is preliminary data.</text>
</comment>
<accession>A0A3D8Y5X1</accession>
<keyword evidence="1" id="KW-1133">Transmembrane helix</keyword>
<keyword evidence="1" id="KW-0472">Membrane</keyword>
<organism evidence="2 3">
    <name type="scientific">Dyadobacter luteus</name>
    <dbReference type="NCBI Taxonomy" id="2259619"/>
    <lineage>
        <taxon>Bacteria</taxon>
        <taxon>Pseudomonadati</taxon>
        <taxon>Bacteroidota</taxon>
        <taxon>Cytophagia</taxon>
        <taxon>Cytophagales</taxon>
        <taxon>Spirosomataceae</taxon>
        <taxon>Dyadobacter</taxon>
    </lineage>
</organism>
<dbReference type="AlphaFoldDB" id="A0A3D8Y5X1"/>
<proteinExistence type="predicted"/>
<sequence length="149" mass="16721">MKSLLFKYISVALASTLKFFGGPITGVLLQLNWLETALFSAIGMMFSVVVLTYAGKAVQSLISQYRKTPPKKFSKTNRLAIKIWKKFGIIGIAFLTPPLFTPLFGPLLAVAFRVPRSSIFIWMTISAIVWGLAISYIAHKMTFIQEWIK</sequence>
<reference evidence="2 3" key="1">
    <citation type="submission" date="2018-07" db="EMBL/GenBank/DDBJ databases">
        <title>Dyadobacter roseus sp. nov., isolated from rose rhizosphere soil.</title>
        <authorList>
            <person name="Chen L."/>
        </authorList>
    </citation>
    <scope>NUCLEOTIDE SEQUENCE [LARGE SCALE GENOMIC DNA]</scope>
    <source>
        <strain evidence="2 3">RS19</strain>
    </source>
</reference>
<keyword evidence="1" id="KW-0812">Transmembrane</keyword>
<evidence type="ECO:0000313" key="3">
    <source>
        <dbReference type="Proteomes" id="UP000256373"/>
    </source>
</evidence>
<dbReference type="OrthoDB" id="1467737at2"/>
<dbReference type="RefSeq" id="WP_115833539.1">
    <property type="nucleotide sequence ID" value="NZ_QNUL01000029.1"/>
</dbReference>